<keyword evidence="1 4" id="KW-0812">Transmembrane</keyword>
<evidence type="ECO:0000256" key="4">
    <source>
        <dbReference type="SAM" id="Phobius"/>
    </source>
</evidence>
<gene>
    <name evidence="5" type="ordered locus">Dacet_1355</name>
</gene>
<feature type="transmembrane region" description="Helical" evidence="4">
    <location>
        <begin position="9"/>
        <end position="27"/>
    </location>
</feature>
<dbReference type="InterPro" id="IPR052528">
    <property type="entry name" value="Sugar_transport-like"/>
</dbReference>
<feature type="transmembrane region" description="Helical" evidence="4">
    <location>
        <begin position="47"/>
        <end position="68"/>
    </location>
</feature>
<dbReference type="PaxDb" id="522772-Dacet_1355"/>
<feature type="transmembrane region" description="Helical" evidence="4">
    <location>
        <begin position="354"/>
        <end position="373"/>
    </location>
</feature>
<dbReference type="InterPro" id="IPR011701">
    <property type="entry name" value="MFS"/>
</dbReference>
<dbReference type="eggNOG" id="COG2814">
    <property type="taxonomic scope" value="Bacteria"/>
</dbReference>
<dbReference type="PANTHER" id="PTHR23526:SF2">
    <property type="entry name" value="MAJOR FACILITATOR SUPERFAMILY (MFS) PROFILE DOMAIN-CONTAINING PROTEIN"/>
    <property type="match status" value="1"/>
</dbReference>
<dbReference type="Pfam" id="PF07690">
    <property type="entry name" value="MFS_1"/>
    <property type="match status" value="1"/>
</dbReference>
<evidence type="ECO:0000313" key="5">
    <source>
        <dbReference type="EMBL" id="ADD68127.1"/>
    </source>
</evidence>
<keyword evidence="2 4" id="KW-1133">Transmembrane helix</keyword>
<dbReference type="InterPro" id="IPR036259">
    <property type="entry name" value="MFS_trans_sf"/>
</dbReference>
<dbReference type="Gene3D" id="1.20.1250.20">
    <property type="entry name" value="MFS general substrate transporter like domains"/>
    <property type="match status" value="2"/>
</dbReference>
<dbReference type="HOGENOM" id="CLU_057648_0_0_0"/>
<reference evidence="5 6" key="1">
    <citation type="journal article" date="2010" name="Stand. Genomic Sci.">
        <title>Complete genome sequence of Denitrovibrio acetiphilus type strain (N2460).</title>
        <authorList>
            <person name="Kiss H."/>
            <person name="Lang E."/>
            <person name="Lapidus A."/>
            <person name="Copeland A."/>
            <person name="Nolan M."/>
            <person name="Glavina Del Rio T."/>
            <person name="Chen F."/>
            <person name="Lucas S."/>
            <person name="Tice H."/>
            <person name="Cheng J.F."/>
            <person name="Han C."/>
            <person name="Goodwin L."/>
            <person name="Pitluck S."/>
            <person name="Liolios K."/>
            <person name="Pati A."/>
            <person name="Ivanova N."/>
            <person name="Mavromatis K."/>
            <person name="Chen A."/>
            <person name="Palaniappan K."/>
            <person name="Land M."/>
            <person name="Hauser L."/>
            <person name="Chang Y.J."/>
            <person name="Jeffries C.D."/>
            <person name="Detter J.C."/>
            <person name="Brettin T."/>
            <person name="Spring S."/>
            <person name="Rohde M."/>
            <person name="Goker M."/>
            <person name="Woyke T."/>
            <person name="Bristow J."/>
            <person name="Eisen J.A."/>
            <person name="Markowitz V."/>
            <person name="Hugenholtz P."/>
            <person name="Kyrpides N.C."/>
            <person name="Klenk H.P."/>
        </authorList>
    </citation>
    <scope>NUCLEOTIDE SEQUENCE [LARGE SCALE GENOMIC DNA]</scope>
    <source>
        <strain evidence="6">DSM 12809 / NBRC 114555 / N2460</strain>
    </source>
</reference>
<name>D4H7X8_DENA2</name>
<dbReference type="RefSeq" id="WP_013010649.1">
    <property type="nucleotide sequence ID" value="NC_013943.1"/>
</dbReference>
<feature type="transmembrane region" description="Helical" evidence="4">
    <location>
        <begin position="238"/>
        <end position="256"/>
    </location>
</feature>
<dbReference type="Proteomes" id="UP000002012">
    <property type="component" value="Chromosome"/>
</dbReference>
<dbReference type="STRING" id="522772.Dacet_1355"/>
<evidence type="ECO:0000256" key="2">
    <source>
        <dbReference type="ARBA" id="ARBA00022989"/>
    </source>
</evidence>
<dbReference type="PANTHER" id="PTHR23526">
    <property type="entry name" value="INTEGRAL MEMBRANE TRANSPORT PROTEIN-RELATED"/>
    <property type="match status" value="1"/>
</dbReference>
<dbReference type="SUPFAM" id="SSF103473">
    <property type="entry name" value="MFS general substrate transporter"/>
    <property type="match status" value="1"/>
</dbReference>
<organism evidence="5 6">
    <name type="scientific">Denitrovibrio acetiphilus (strain DSM 12809 / NBRC 114555 / N2460)</name>
    <dbReference type="NCBI Taxonomy" id="522772"/>
    <lineage>
        <taxon>Bacteria</taxon>
        <taxon>Pseudomonadati</taxon>
        <taxon>Deferribacterota</taxon>
        <taxon>Deferribacteres</taxon>
        <taxon>Deferribacterales</taxon>
        <taxon>Geovibrionaceae</taxon>
        <taxon>Denitrovibrio</taxon>
    </lineage>
</organism>
<sequence>MTDQSNSRMYLFLLIMNIAAYVGYQSWRSMFNNFAVEIGNVDGYQMGIIQSLREVPGFLALLVILAIIMLPEHKLAPVSIIVLGAGVGLTGFLPSFYGLIITTMIMSFGFHYYETVNQSLTIQYFDKRTSPIVFSRLRSISAGTNIIAGVMVILLLKFIEYKYIYFVAGVLVVIAGIYCLTLDPTDPNKPVQKKKLYLKKKYWLYYVLTFLSGARRQIFVAFSVFLMVEKFNFSATEVAGLFIVNNAVNYFFNPLIGKGINRFGERRMLSLEYGTLIFVFTAYALTDSKLIVAGLYIIDHIVFNFAISIRTFYQKIADPEDFANGMAMGFTINHIAAVFIPVAGGALWLLDYRISFFSGVILAVCSLIFVQMIDREVAKAEGSVA</sequence>
<feature type="transmembrane region" description="Helical" evidence="4">
    <location>
        <begin position="137"/>
        <end position="157"/>
    </location>
</feature>
<feature type="transmembrane region" description="Helical" evidence="4">
    <location>
        <begin position="75"/>
        <end position="93"/>
    </location>
</feature>
<accession>D4H7X8</accession>
<feature type="transmembrane region" description="Helical" evidence="4">
    <location>
        <begin position="203"/>
        <end position="226"/>
    </location>
</feature>
<feature type="transmembrane region" description="Helical" evidence="4">
    <location>
        <begin position="163"/>
        <end position="182"/>
    </location>
</feature>
<dbReference type="KEGG" id="dap:Dacet_1355"/>
<evidence type="ECO:0000256" key="3">
    <source>
        <dbReference type="ARBA" id="ARBA00023136"/>
    </source>
</evidence>
<dbReference type="GO" id="GO:0022857">
    <property type="term" value="F:transmembrane transporter activity"/>
    <property type="evidence" value="ECO:0007669"/>
    <property type="project" value="InterPro"/>
</dbReference>
<dbReference type="AlphaFoldDB" id="D4H7X8"/>
<protein>
    <submittedName>
        <fullName evidence="5">Major facilitator superfamily MFS_1</fullName>
    </submittedName>
</protein>
<keyword evidence="3 4" id="KW-0472">Membrane</keyword>
<dbReference type="EMBL" id="CP001968">
    <property type="protein sequence ID" value="ADD68127.1"/>
    <property type="molecule type" value="Genomic_DNA"/>
</dbReference>
<feature type="transmembrane region" description="Helical" evidence="4">
    <location>
        <begin position="325"/>
        <end position="348"/>
    </location>
</feature>
<feature type="transmembrane region" description="Helical" evidence="4">
    <location>
        <begin position="291"/>
        <end position="313"/>
    </location>
</feature>
<evidence type="ECO:0000256" key="1">
    <source>
        <dbReference type="ARBA" id="ARBA00022692"/>
    </source>
</evidence>
<dbReference type="InParanoid" id="D4H7X8"/>
<proteinExistence type="predicted"/>
<keyword evidence="6" id="KW-1185">Reference proteome</keyword>
<evidence type="ECO:0000313" key="6">
    <source>
        <dbReference type="Proteomes" id="UP000002012"/>
    </source>
</evidence>